<keyword evidence="2" id="KW-0472">Membrane</keyword>
<proteinExistence type="predicted"/>
<reference evidence="4" key="1">
    <citation type="journal article" date="2019" name="Int. J. Syst. Evol. Microbiol.">
        <title>The Global Catalogue of Microorganisms (GCM) 10K type strain sequencing project: providing services to taxonomists for standard genome sequencing and annotation.</title>
        <authorList>
            <consortium name="The Broad Institute Genomics Platform"/>
            <consortium name="The Broad Institute Genome Sequencing Center for Infectious Disease"/>
            <person name="Wu L."/>
            <person name="Ma J."/>
        </authorList>
    </citation>
    <scope>NUCLEOTIDE SEQUENCE [LARGE SCALE GENOMIC DNA]</scope>
    <source>
        <strain evidence="4">JCM 17695</strain>
    </source>
</reference>
<comment type="caution">
    <text evidence="3">The sequence shown here is derived from an EMBL/GenBank/DDBJ whole genome shotgun (WGS) entry which is preliminary data.</text>
</comment>
<feature type="region of interest" description="Disordered" evidence="1">
    <location>
        <begin position="79"/>
        <end position="105"/>
    </location>
</feature>
<name>A0ABW2TL67_9PSEU</name>
<organism evidence="3 4">
    <name type="scientific">Actinokineospora soli</name>
    <dbReference type="NCBI Taxonomy" id="1048753"/>
    <lineage>
        <taxon>Bacteria</taxon>
        <taxon>Bacillati</taxon>
        <taxon>Actinomycetota</taxon>
        <taxon>Actinomycetes</taxon>
        <taxon>Pseudonocardiales</taxon>
        <taxon>Pseudonocardiaceae</taxon>
        <taxon>Actinokineospora</taxon>
    </lineage>
</organism>
<keyword evidence="2" id="KW-1133">Transmembrane helix</keyword>
<sequence length="105" mass="11502">MEPWGMSGPEFLRIYLVGFVFVLLFAAAVRIAVRAGTPVGRSVAGMVTADRLSVHELAYLAGGRGGWWRPPWHGCSTWASSGRAATGRSGWWRGPRRRTRSTGRS</sequence>
<keyword evidence="2" id="KW-0812">Transmembrane</keyword>
<dbReference type="EMBL" id="JBHTEY010000004">
    <property type="protein sequence ID" value="MFC7613904.1"/>
    <property type="molecule type" value="Genomic_DNA"/>
</dbReference>
<protein>
    <submittedName>
        <fullName evidence="3">Uncharacterized protein</fullName>
    </submittedName>
</protein>
<dbReference type="Proteomes" id="UP001596512">
    <property type="component" value="Unassembled WGS sequence"/>
</dbReference>
<evidence type="ECO:0000256" key="1">
    <source>
        <dbReference type="SAM" id="MobiDB-lite"/>
    </source>
</evidence>
<accession>A0ABW2TL67</accession>
<keyword evidence="4" id="KW-1185">Reference proteome</keyword>
<evidence type="ECO:0000313" key="3">
    <source>
        <dbReference type="EMBL" id="MFC7613904.1"/>
    </source>
</evidence>
<evidence type="ECO:0000313" key="4">
    <source>
        <dbReference type="Proteomes" id="UP001596512"/>
    </source>
</evidence>
<evidence type="ECO:0000256" key="2">
    <source>
        <dbReference type="SAM" id="Phobius"/>
    </source>
</evidence>
<feature type="compositionally biased region" description="Basic residues" evidence="1">
    <location>
        <begin position="94"/>
        <end position="105"/>
    </location>
</feature>
<feature type="transmembrane region" description="Helical" evidence="2">
    <location>
        <begin position="12"/>
        <end position="33"/>
    </location>
</feature>
<gene>
    <name evidence="3" type="ORF">ACFQV2_10440</name>
</gene>